<protein>
    <submittedName>
        <fullName evidence="2">Uncharacterized protein</fullName>
    </submittedName>
</protein>
<dbReference type="AlphaFoldDB" id="A0A1I1ADS8"/>
<keyword evidence="3" id="KW-1185">Reference proteome</keyword>
<dbReference type="Proteomes" id="UP000198790">
    <property type="component" value="Unassembled WGS sequence"/>
</dbReference>
<proteinExistence type="predicted"/>
<evidence type="ECO:0000313" key="3">
    <source>
        <dbReference type="Proteomes" id="UP000198790"/>
    </source>
</evidence>
<sequence length="194" mass="22388">MRVMNVLGKIIFIVIFLVGILVGIFVSNFGIITRDNITISQIITWLITVGIAISIPSYINKIVDNNKNIKLFLIKEIESIREIVSCIEKDLSNLEIGDKVDSRFQKKILYNINKIDLGFDVLSNQLDNNSIKSDLIQIEKLKKKYFSYYTYLTGASNIFSDTFLINELFLKENLNQFSAFELEIKLFILKIYNL</sequence>
<keyword evidence="1" id="KW-0812">Transmembrane</keyword>
<reference evidence="2 3" key="1">
    <citation type="submission" date="2016-10" db="EMBL/GenBank/DDBJ databases">
        <authorList>
            <person name="de Groot N.N."/>
        </authorList>
    </citation>
    <scope>NUCLEOTIDE SEQUENCE [LARGE SCALE GENOMIC DNA]</scope>
    <source>
        <strain evidence="2 3">DSM 23399</strain>
    </source>
</reference>
<evidence type="ECO:0000256" key="1">
    <source>
        <dbReference type="SAM" id="Phobius"/>
    </source>
</evidence>
<keyword evidence="1" id="KW-0472">Membrane</keyword>
<evidence type="ECO:0000313" key="2">
    <source>
        <dbReference type="EMBL" id="SFB36149.1"/>
    </source>
</evidence>
<keyword evidence="1" id="KW-1133">Transmembrane helix</keyword>
<feature type="transmembrane region" description="Helical" evidence="1">
    <location>
        <begin position="6"/>
        <end position="30"/>
    </location>
</feature>
<dbReference type="STRING" id="237018.SAMN04489723_10846"/>
<gene>
    <name evidence="2" type="ORF">SAMN04489723_10846</name>
</gene>
<dbReference type="EMBL" id="FOKK01000008">
    <property type="protein sequence ID" value="SFB36149.1"/>
    <property type="molecule type" value="Genomic_DNA"/>
</dbReference>
<feature type="transmembrane region" description="Helical" evidence="1">
    <location>
        <begin position="42"/>
        <end position="59"/>
    </location>
</feature>
<organism evidence="2 3">
    <name type="scientific">Algoriphagus aquimarinus</name>
    <dbReference type="NCBI Taxonomy" id="237018"/>
    <lineage>
        <taxon>Bacteria</taxon>
        <taxon>Pseudomonadati</taxon>
        <taxon>Bacteroidota</taxon>
        <taxon>Cytophagia</taxon>
        <taxon>Cytophagales</taxon>
        <taxon>Cyclobacteriaceae</taxon>
        <taxon>Algoriphagus</taxon>
    </lineage>
</organism>
<name>A0A1I1ADS8_9BACT</name>
<accession>A0A1I1ADS8</accession>
<dbReference type="RefSeq" id="WP_092897636.1">
    <property type="nucleotide sequence ID" value="NZ_FOKK01000008.1"/>
</dbReference>